<evidence type="ECO:0000313" key="2">
    <source>
        <dbReference type="Proteomes" id="UP000813427"/>
    </source>
</evidence>
<dbReference type="AlphaFoldDB" id="A0A8K0S754"/>
<dbReference type="OrthoDB" id="5091851at2759"/>
<evidence type="ECO:0000313" key="1">
    <source>
        <dbReference type="EMBL" id="KAH7257972.1"/>
    </source>
</evidence>
<dbReference type="EMBL" id="JAGPXF010000002">
    <property type="protein sequence ID" value="KAH7257972.1"/>
    <property type="molecule type" value="Genomic_DNA"/>
</dbReference>
<accession>A0A8K0S754</accession>
<comment type="caution">
    <text evidence="1">The sequence shown here is derived from an EMBL/GenBank/DDBJ whole genome shotgun (WGS) entry which is preliminary data.</text>
</comment>
<reference evidence="1" key="1">
    <citation type="journal article" date="2021" name="Nat. Commun.">
        <title>Genetic determinants of endophytism in the Arabidopsis root mycobiome.</title>
        <authorList>
            <person name="Mesny F."/>
            <person name="Miyauchi S."/>
            <person name="Thiergart T."/>
            <person name="Pickel B."/>
            <person name="Atanasova L."/>
            <person name="Karlsson M."/>
            <person name="Huettel B."/>
            <person name="Barry K.W."/>
            <person name="Haridas S."/>
            <person name="Chen C."/>
            <person name="Bauer D."/>
            <person name="Andreopoulos W."/>
            <person name="Pangilinan J."/>
            <person name="LaButti K."/>
            <person name="Riley R."/>
            <person name="Lipzen A."/>
            <person name="Clum A."/>
            <person name="Drula E."/>
            <person name="Henrissat B."/>
            <person name="Kohler A."/>
            <person name="Grigoriev I.V."/>
            <person name="Martin F.M."/>
            <person name="Hacquard S."/>
        </authorList>
    </citation>
    <scope>NUCLEOTIDE SEQUENCE</scope>
    <source>
        <strain evidence="1">MPI-SDFR-AT-0068</strain>
    </source>
</reference>
<proteinExistence type="predicted"/>
<organism evidence="1 2">
    <name type="scientific">Fusarium tricinctum</name>
    <dbReference type="NCBI Taxonomy" id="61284"/>
    <lineage>
        <taxon>Eukaryota</taxon>
        <taxon>Fungi</taxon>
        <taxon>Dikarya</taxon>
        <taxon>Ascomycota</taxon>
        <taxon>Pezizomycotina</taxon>
        <taxon>Sordariomycetes</taxon>
        <taxon>Hypocreomycetidae</taxon>
        <taxon>Hypocreales</taxon>
        <taxon>Nectriaceae</taxon>
        <taxon>Fusarium</taxon>
        <taxon>Fusarium tricinctum species complex</taxon>
    </lineage>
</organism>
<dbReference type="Proteomes" id="UP000813427">
    <property type="component" value="Unassembled WGS sequence"/>
</dbReference>
<keyword evidence="2" id="KW-1185">Reference proteome</keyword>
<protein>
    <submittedName>
        <fullName evidence="1">Uncharacterized protein</fullName>
    </submittedName>
</protein>
<gene>
    <name evidence="1" type="ORF">BKA59DRAFT_471303</name>
</gene>
<sequence length="98" mass="11293">MEALAAEFDFDSNERRIRCAPCFLDLATKSMMYGSKPGNFNELLVHWGDNDFHVPNVDENPGLEMIHTREGYRKCYPGETAHNVQDAEVRYQQVVKAR</sequence>
<name>A0A8K0S754_9HYPO</name>